<proteinExistence type="evidence at transcript level"/>
<dbReference type="GO" id="GO:0003735">
    <property type="term" value="F:structural constituent of ribosome"/>
    <property type="evidence" value="ECO:0007669"/>
    <property type="project" value="InterPro"/>
</dbReference>
<dbReference type="Pfam" id="PF00380">
    <property type="entry name" value="Ribosomal_S9"/>
    <property type="match status" value="1"/>
</dbReference>
<name>T2MEV2_HYDVU</name>
<protein>
    <submittedName>
        <fullName evidence="4">28S ribosomal protein S9,mitochondrial</fullName>
    </submittedName>
</protein>
<evidence type="ECO:0000256" key="3">
    <source>
        <dbReference type="ARBA" id="ARBA00023274"/>
    </source>
</evidence>
<dbReference type="InterPro" id="IPR020568">
    <property type="entry name" value="Ribosomal_Su5_D2-typ_SF"/>
</dbReference>
<dbReference type="GO" id="GO:0006412">
    <property type="term" value="P:translation"/>
    <property type="evidence" value="ECO:0007669"/>
    <property type="project" value="InterPro"/>
</dbReference>
<evidence type="ECO:0000256" key="2">
    <source>
        <dbReference type="ARBA" id="ARBA00022980"/>
    </source>
</evidence>
<accession>T2MEV2</accession>
<dbReference type="GO" id="GO:0005763">
    <property type="term" value="C:mitochondrial small ribosomal subunit"/>
    <property type="evidence" value="ECO:0007669"/>
    <property type="project" value="TreeGrafter"/>
</dbReference>
<organism evidence="4">
    <name type="scientific">Hydra vulgaris</name>
    <name type="common">Hydra</name>
    <name type="synonym">Hydra attenuata</name>
    <dbReference type="NCBI Taxonomy" id="6087"/>
    <lineage>
        <taxon>Eukaryota</taxon>
        <taxon>Metazoa</taxon>
        <taxon>Cnidaria</taxon>
        <taxon>Hydrozoa</taxon>
        <taxon>Hydroidolina</taxon>
        <taxon>Anthoathecata</taxon>
        <taxon>Aplanulata</taxon>
        <taxon>Hydridae</taxon>
        <taxon>Hydra</taxon>
    </lineage>
</organism>
<dbReference type="PANTHER" id="PTHR21569:SF1">
    <property type="entry name" value="SMALL RIBOSOMAL SUBUNIT PROTEIN US9M"/>
    <property type="match status" value="1"/>
</dbReference>
<dbReference type="PANTHER" id="PTHR21569">
    <property type="entry name" value="RIBOSOMAL PROTEIN S9"/>
    <property type="match status" value="1"/>
</dbReference>
<keyword evidence="3" id="KW-0687">Ribonucleoprotein</keyword>
<dbReference type="InterPro" id="IPR014721">
    <property type="entry name" value="Ribsml_uS5_D2-typ_fold_subgr"/>
</dbReference>
<gene>
    <name evidence="4" type="primary">MRPS9</name>
</gene>
<comment type="similarity">
    <text evidence="1">Belongs to the universal ribosomal protein uS9 family.</text>
</comment>
<sequence length="373" mass="43481">NEIKMFRPLLKLLDKVSVVKSLQDGLHQTIQRCGFVQSSQITGKNEKQIKNDDFMSKEIENYEIGKRWLAKMMGENADTFTQKDIDEAIKYLLPSRLFAKDARPMMKHPSEIFPAAKDKEFDVYGRPYLSGFYTGIPKFYDLTYKIWQEKEKLASPKPISYQSIHNKTENSSEFIESKRMQWLRKFQLEEKLGEKISDKHYEIVLFRLKKLSSHSRANEIQDFLQQFQVPIYTPGREDLKDVEVFDGCARSMGYRKSAKAEVIIKEGTGKITVNNKPFLDYFIIPNDREQIMFPLVAIGQLNRFDIETYVIGGGTSGKSGAIRLGISRCIAGLCPEHFEVLNSYKLLTRDWRFRERKKPGRKGARRAFQWVRR</sequence>
<dbReference type="GO" id="GO:0003723">
    <property type="term" value="F:RNA binding"/>
    <property type="evidence" value="ECO:0007669"/>
    <property type="project" value="TreeGrafter"/>
</dbReference>
<feature type="non-terminal residue" evidence="4">
    <location>
        <position position="1"/>
    </location>
</feature>
<dbReference type="Gene3D" id="3.30.230.10">
    <property type="match status" value="1"/>
</dbReference>
<evidence type="ECO:0000313" key="4">
    <source>
        <dbReference type="EMBL" id="CDG70455.1"/>
    </source>
</evidence>
<dbReference type="EMBL" id="HAAD01004223">
    <property type="protein sequence ID" value="CDG70455.1"/>
    <property type="molecule type" value="mRNA"/>
</dbReference>
<dbReference type="InterPro" id="IPR023035">
    <property type="entry name" value="Ribosomal_uS9_bac/plastid"/>
</dbReference>
<dbReference type="NCBIfam" id="NF001099">
    <property type="entry name" value="PRK00132.1"/>
    <property type="match status" value="1"/>
</dbReference>
<reference evidence="4" key="1">
    <citation type="journal article" date="2013" name="Genome Biol. Evol.">
        <title>Punctuated emergences of genetic and phenotypic innovations in eumetazoan, bilaterian, euteleostome, and hominidae ancestors.</title>
        <authorList>
            <person name="Wenger Y."/>
            <person name="Galliot B."/>
        </authorList>
    </citation>
    <scope>NUCLEOTIDE SEQUENCE</scope>
    <source>
        <tissue evidence="4">Whole animals</tissue>
    </source>
</reference>
<keyword evidence="2 4" id="KW-0689">Ribosomal protein</keyword>
<dbReference type="SUPFAM" id="SSF54211">
    <property type="entry name" value="Ribosomal protein S5 domain 2-like"/>
    <property type="match status" value="1"/>
</dbReference>
<dbReference type="OrthoDB" id="10254627at2759"/>
<evidence type="ECO:0000256" key="1">
    <source>
        <dbReference type="ARBA" id="ARBA00005251"/>
    </source>
</evidence>
<dbReference type="InterPro" id="IPR000754">
    <property type="entry name" value="Ribosomal_uS9"/>
</dbReference>
<dbReference type="AlphaFoldDB" id="T2MEV2"/>